<name>A0ABS5VKN7_9BACT</name>
<evidence type="ECO:0000313" key="3">
    <source>
        <dbReference type="Proteomes" id="UP000772618"/>
    </source>
</evidence>
<evidence type="ECO:0000256" key="1">
    <source>
        <dbReference type="SAM" id="Phobius"/>
    </source>
</evidence>
<gene>
    <name evidence="2" type="ORF">KK060_01900</name>
</gene>
<reference evidence="2 3" key="1">
    <citation type="submission" date="2021-05" db="EMBL/GenBank/DDBJ databases">
        <title>A Polyphasic approach of four new species of the genus Ohtaekwangia: Ohtaekwangia histidinii sp. nov., Ohtaekwangia cretensis sp. nov., Ohtaekwangia indiensis sp. nov., Ohtaekwangia reichenbachii sp. nov. from diverse environment.</title>
        <authorList>
            <person name="Octaviana S."/>
        </authorList>
    </citation>
    <scope>NUCLEOTIDE SEQUENCE [LARGE SCALE GENOMIC DNA]</scope>
    <source>
        <strain evidence="2 3">PWU20</strain>
    </source>
</reference>
<dbReference type="Proteomes" id="UP000772618">
    <property type="component" value="Unassembled WGS sequence"/>
</dbReference>
<comment type="caution">
    <text evidence="2">The sequence shown here is derived from an EMBL/GenBank/DDBJ whole genome shotgun (WGS) entry which is preliminary data.</text>
</comment>
<proteinExistence type="predicted"/>
<keyword evidence="1" id="KW-1133">Transmembrane helix</keyword>
<dbReference type="RefSeq" id="WP_254151707.1">
    <property type="nucleotide sequence ID" value="NZ_JAHESD010000003.1"/>
</dbReference>
<organism evidence="2 3">
    <name type="scientific">Chryseosolibacter indicus</name>
    <dbReference type="NCBI Taxonomy" id="2782351"/>
    <lineage>
        <taxon>Bacteria</taxon>
        <taxon>Pseudomonadati</taxon>
        <taxon>Bacteroidota</taxon>
        <taxon>Cytophagia</taxon>
        <taxon>Cytophagales</taxon>
        <taxon>Chryseotaleaceae</taxon>
        <taxon>Chryseosolibacter</taxon>
    </lineage>
</organism>
<keyword evidence="1" id="KW-0472">Membrane</keyword>
<sequence length="179" mass="20561">MKRSFSILFLVIFLFNVGGYYLVFWALRYQANAELNSRLDQEDYSADQTVELKIPLTIPYPMHPRGFERVHGKFEHQGEFYQLVKQKLQNDTLYVICYKDHEEKQLMDTMTDYVSLSNDLPGTAKKALNFFGKLLKDFESGSDLALIASDTWCLNLTFSFSHEEVISASLSVLAPPPKA</sequence>
<keyword evidence="1" id="KW-0812">Transmembrane</keyword>
<keyword evidence="3" id="KW-1185">Reference proteome</keyword>
<evidence type="ECO:0000313" key="2">
    <source>
        <dbReference type="EMBL" id="MBT1702012.1"/>
    </source>
</evidence>
<protein>
    <submittedName>
        <fullName evidence="2">Uncharacterized protein</fullName>
    </submittedName>
</protein>
<dbReference type="EMBL" id="JAHESD010000003">
    <property type="protein sequence ID" value="MBT1702012.1"/>
    <property type="molecule type" value="Genomic_DNA"/>
</dbReference>
<accession>A0ABS5VKN7</accession>
<feature type="transmembrane region" description="Helical" evidence="1">
    <location>
        <begin position="7"/>
        <end position="27"/>
    </location>
</feature>